<dbReference type="Gene3D" id="3.40.50.720">
    <property type="entry name" value="NAD(P)-binding Rossmann-like Domain"/>
    <property type="match status" value="1"/>
</dbReference>
<dbReference type="InterPro" id="IPR010099">
    <property type="entry name" value="SDR39U1"/>
</dbReference>
<dbReference type="InterPro" id="IPR013549">
    <property type="entry name" value="DUF1731"/>
</dbReference>
<dbReference type="InterPro" id="IPR036291">
    <property type="entry name" value="NAD(P)-bd_dom_sf"/>
</dbReference>
<sequence>MKIVIAGGTGFVGRQLVSDLSNENEVLVLTRGESKQNENVKYLKWNPYEQDINFLSNAISGYDAVINLTGESIANNRWSKKEKDLILKSRAMSTRYIVDSIGKAEKRPKILVNSSAIGYYKKDTDEELNESSGISTDFLSKTCIMWENEAMKAAKFGINVAIIRTGIVIGKGGILERLDKLVKYGFSAYQKGQWLSWIDLQDLSDLMSFIIYKNLKGPFNAVSPNPIQMSDLFSILAEIGNKKKLIRIPTFLVDLFLGEMGRLLIFSSQKVVPKKALEAGFLFKNTDLKATLSKYLKN</sequence>
<evidence type="ECO:0000313" key="3">
    <source>
        <dbReference type="EMBL" id="EGD71850.1"/>
    </source>
</evidence>
<proteinExistence type="predicted"/>
<dbReference type="InterPro" id="IPR001509">
    <property type="entry name" value="Epimerase_deHydtase"/>
</dbReference>
<feature type="domain" description="NAD-dependent epimerase/dehydratase" evidence="1">
    <location>
        <begin position="3"/>
        <end position="193"/>
    </location>
</feature>
<organism evidence="3 4">
    <name type="scientific">Candidatus Parvarchaeum acidiphilum ARMAN-4_'5-way FS'</name>
    <dbReference type="NCBI Taxonomy" id="994837"/>
    <lineage>
        <taxon>Archaea</taxon>
        <taxon>Candidatus Parvarchaeota</taxon>
        <taxon>Candidatus Parvarchaeum</taxon>
    </lineage>
</organism>
<dbReference type="SUPFAM" id="SSF51735">
    <property type="entry name" value="NAD(P)-binding Rossmann-fold domains"/>
    <property type="match status" value="1"/>
</dbReference>
<evidence type="ECO:0000259" key="1">
    <source>
        <dbReference type="Pfam" id="PF01370"/>
    </source>
</evidence>
<dbReference type="PANTHER" id="PTHR11092">
    <property type="entry name" value="SUGAR NUCLEOTIDE EPIMERASE RELATED"/>
    <property type="match status" value="1"/>
</dbReference>
<reference evidence="3 4" key="1">
    <citation type="submission" date="2011-03" db="EMBL/GenBank/DDBJ databases">
        <title>A unique three-unit tRNA splicing endonuclease found in ultrasmall Archaea possesses broad substrate specificity.</title>
        <authorList>
            <person name="Fujishima K."/>
            <person name="Sugahara J."/>
            <person name="Miller C.S."/>
            <person name="Baker B.J."/>
            <person name="Di Giulio M."/>
            <person name="Tomita M."/>
            <person name="Banfield J.F."/>
            <person name="Kanai A."/>
        </authorList>
    </citation>
    <scope>NUCLEOTIDE SEQUENCE [LARGE SCALE GENOMIC DNA]</scope>
</reference>
<dbReference type="Pfam" id="PF01370">
    <property type="entry name" value="Epimerase"/>
    <property type="match status" value="1"/>
</dbReference>
<dbReference type="Proteomes" id="UP000242872">
    <property type="component" value="Unassembled WGS sequence"/>
</dbReference>
<protein>
    <recommendedName>
        <fullName evidence="5">NAD-dependent epimerase/dehydratase</fullName>
    </recommendedName>
</protein>
<dbReference type="EMBL" id="GL876957">
    <property type="protein sequence ID" value="EGD71850.1"/>
    <property type="molecule type" value="Genomic_DNA"/>
</dbReference>
<accession>F2UTT7</accession>
<feature type="domain" description="DUF1731" evidence="2">
    <location>
        <begin position="248"/>
        <end position="293"/>
    </location>
</feature>
<dbReference type="AlphaFoldDB" id="F2UTT7"/>
<name>F2UTT7_PARA4</name>
<evidence type="ECO:0000259" key="2">
    <source>
        <dbReference type="Pfam" id="PF08338"/>
    </source>
</evidence>
<evidence type="ECO:0008006" key="5">
    <source>
        <dbReference type="Google" id="ProtNLM"/>
    </source>
</evidence>
<dbReference type="NCBIfam" id="TIGR01777">
    <property type="entry name" value="yfcH"/>
    <property type="match status" value="1"/>
</dbReference>
<dbReference type="PANTHER" id="PTHR11092:SF0">
    <property type="entry name" value="EPIMERASE FAMILY PROTEIN SDR39U1"/>
    <property type="match status" value="1"/>
</dbReference>
<gene>
    <name evidence="3" type="ORF">CSMARM4_0017</name>
</gene>
<evidence type="ECO:0000313" key="4">
    <source>
        <dbReference type="Proteomes" id="UP000242872"/>
    </source>
</evidence>
<dbReference type="HOGENOM" id="CLU_047373_0_3_2"/>
<dbReference type="Pfam" id="PF08338">
    <property type="entry name" value="DUF1731"/>
    <property type="match status" value="1"/>
</dbReference>